<dbReference type="InterPro" id="IPR050352">
    <property type="entry name" value="ABCG_transporters"/>
</dbReference>
<feature type="domain" description="ABC transporter" evidence="7">
    <location>
        <begin position="15"/>
        <end position="236"/>
    </location>
</feature>
<evidence type="ECO:0000256" key="1">
    <source>
        <dbReference type="ARBA" id="ARBA00004141"/>
    </source>
</evidence>
<evidence type="ECO:0000256" key="3">
    <source>
        <dbReference type="ARBA" id="ARBA00022448"/>
    </source>
</evidence>
<dbReference type="InterPro" id="IPR043926">
    <property type="entry name" value="ABCG_dom"/>
</dbReference>
<evidence type="ECO:0000259" key="7">
    <source>
        <dbReference type="PROSITE" id="PS50893"/>
    </source>
</evidence>
<keyword evidence="6" id="KW-0472">Membrane</keyword>
<dbReference type="Proteomes" id="UP000663887">
    <property type="component" value="Unassembled WGS sequence"/>
</dbReference>
<evidence type="ECO:0000256" key="5">
    <source>
        <dbReference type="ARBA" id="ARBA00022989"/>
    </source>
</evidence>
<dbReference type="AlphaFoldDB" id="A0A816NA26"/>
<evidence type="ECO:0000313" key="9">
    <source>
        <dbReference type="Proteomes" id="UP000663887"/>
    </source>
</evidence>
<dbReference type="GO" id="GO:0005524">
    <property type="term" value="F:ATP binding"/>
    <property type="evidence" value="ECO:0007669"/>
    <property type="project" value="InterPro"/>
</dbReference>
<reference evidence="8" key="1">
    <citation type="submission" date="2021-02" db="EMBL/GenBank/DDBJ databases">
        <authorList>
            <person name="Nowell W R."/>
        </authorList>
    </citation>
    <scope>NUCLEOTIDE SEQUENCE</scope>
</reference>
<keyword evidence="5" id="KW-1133">Transmembrane helix</keyword>
<dbReference type="EMBL" id="CAJNRG010001404">
    <property type="protein sequence ID" value="CAF2033100.1"/>
    <property type="molecule type" value="Genomic_DNA"/>
</dbReference>
<dbReference type="Pfam" id="PF00005">
    <property type="entry name" value="ABC_tran"/>
    <property type="match status" value="1"/>
</dbReference>
<evidence type="ECO:0000313" key="8">
    <source>
        <dbReference type="EMBL" id="CAF2033100.1"/>
    </source>
</evidence>
<comment type="similarity">
    <text evidence="2">Belongs to the ABC transporter superfamily. ABCG family. Eye pigment precursor importer (TC 3.A.1.204) subfamily.</text>
</comment>
<dbReference type="InterPro" id="IPR003439">
    <property type="entry name" value="ABC_transporter-like_ATP-bd"/>
</dbReference>
<evidence type="ECO:0000256" key="2">
    <source>
        <dbReference type="ARBA" id="ARBA00005814"/>
    </source>
</evidence>
<comment type="caution">
    <text evidence="8">The sequence shown here is derived from an EMBL/GenBank/DDBJ whole genome shotgun (WGS) entry which is preliminary data.</text>
</comment>
<dbReference type="GO" id="GO:0005886">
    <property type="term" value="C:plasma membrane"/>
    <property type="evidence" value="ECO:0007669"/>
    <property type="project" value="TreeGrafter"/>
</dbReference>
<comment type="subcellular location">
    <subcellularLocation>
        <location evidence="1">Membrane</location>
        <topology evidence="1">Multi-pass membrane protein</topology>
    </subcellularLocation>
</comment>
<protein>
    <recommendedName>
        <fullName evidence="7">ABC transporter domain-containing protein</fullName>
    </recommendedName>
</protein>
<dbReference type="PROSITE" id="PS50893">
    <property type="entry name" value="ABC_TRANSPORTER_2"/>
    <property type="match status" value="1"/>
</dbReference>
<dbReference type="Pfam" id="PF19055">
    <property type="entry name" value="ABC2_membrane_7"/>
    <property type="match status" value="1"/>
</dbReference>
<dbReference type="GO" id="GO:0140359">
    <property type="term" value="F:ABC-type transporter activity"/>
    <property type="evidence" value="ECO:0007669"/>
    <property type="project" value="InterPro"/>
</dbReference>
<dbReference type="PANTHER" id="PTHR48041">
    <property type="entry name" value="ABC TRANSPORTER G FAMILY MEMBER 28"/>
    <property type="match status" value="1"/>
</dbReference>
<gene>
    <name evidence="8" type="ORF">XDN619_LOCUS5336</name>
</gene>
<proteinExistence type="inferred from homology"/>
<organism evidence="8 9">
    <name type="scientific">Rotaria magnacalcarata</name>
    <dbReference type="NCBI Taxonomy" id="392030"/>
    <lineage>
        <taxon>Eukaryota</taxon>
        <taxon>Metazoa</taxon>
        <taxon>Spiralia</taxon>
        <taxon>Gnathifera</taxon>
        <taxon>Rotifera</taxon>
        <taxon>Eurotatoria</taxon>
        <taxon>Bdelloidea</taxon>
        <taxon>Philodinida</taxon>
        <taxon>Philodinidae</taxon>
        <taxon>Rotaria</taxon>
    </lineage>
</organism>
<sequence length="318" mass="36006">MSINNIDQAVPVDLVKHDEMNRNQEKAQKQILIDLSGIFQTGMNAIRRSTGSGKSSSLDLSADRKDPEGFKREILLNDQLQTKDLEYHVGYVVQHDIVSGNLTVKENLLIVGEVIAQLGLEKCADTIVGTELRRDVSGGERKRTNIGMELVLSPGVLFLDEPITGLDSTMARSMMECLHRLSRKGLQLFFRFIKHRYSILKLFDTLLSIAAGRCIYHGLADNVLQFFSSVGFRCEEHDNPADFILDVLQGDRLSPSTDNENNQIECHFNEEYMKADIYKSIQNQISERLYVSSGNNNNNNNVRSEEKSRLIDIFYLSQ</sequence>
<accession>A0A816NA26</accession>
<name>A0A816NA26_9BILA</name>
<dbReference type="InterPro" id="IPR027417">
    <property type="entry name" value="P-loop_NTPase"/>
</dbReference>
<dbReference type="GO" id="GO:0016887">
    <property type="term" value="F:ATP hydrolysis activity"/>
    <property type="evidence" value="ECO:0007669"/>
    <property type="project" value="InterPro"/>
</dbReference>
<dbReference type="Gene3D" id="3.40.50.300">
    <property type="entry name" value="P-loop containing nucleotide triphosphate hydrolases"/>
    <property type="match status" value="1"/>
</dbReference>
<evidence type="ECO:0000256" key="4">
    <source>
        <dbReference type="ARBA" id="ARBA00022692"/>
    </source>
</evidence>
<evidence type="ECO:0000256" key="6">
    <source>
        <dbReference type="ARBA" id="ARBA00023136"/>
    </source>
</evidence>
<keyword evidence="4" id="KW-0812">Transmembrane</keyword>
<dbReference type="PANTHER" id="PTHR48041:SF116">
    <property type="entry name" value="PROTEIN BROWN"/>
    <property type="match status" value="1"/>
</dbReference>
<keyword evidence="3" id="KW-0813">Transport</keyword>
<dbReference type="SUPFAM" id="SSF52540">
    <property type="entry name" value="P-loop containing nucleoside triphosphate hydrolases"/>
    <property type="match status" value="1"/>
</dbReference>